<dbReference type="RefSeq" id="WP_013552024.1">
    <property type="nucleotide sequence ID" value="NC_014934.1"/>
</dbReference>
<evidence type="ECO:0000313" key="1">
    <source>
        <dbReference type="EMBL" id="ADV50566.1"/>
    </source>
</evidence>
<dbReference type="AlphaFoldDB" id="E6X607"/>
<evidence type="ECO:0000313" key="2">
    <source>
        <dbReference type="Proteomes" id="UP000008634"/>
    </source>
</evidence>
<dbReference type="Proteomes" id="UP000008634">
    <property type="component" value="Chromosome"/>
</dbReference>
<proteinExistence type="predicted"/>
<keyword evidence="2" id="KW-1185">Reference proteome</keyword>
<organism evidence="1 2">
    <name type="scientific">Cellulophaga algicola (strain DSM 14237 / IC166 / ACAM 630)</name>
    <dbReference type="NCBI Taxonomy" id="688270"/>
    <lineage>
        <taxon>Bacteria</taxon>
        <taxon>Pseudomonadati</taxon>
        <taxon>Bacteroidota</taxon>
        <taxon>Flavobacteriia</taxon>
        <taxon>Flavobacteriales</taxon>
        <taxon>Flavobacteriaceae</taxon>
        <taxon>Cellulophaga</taxon>
    </lineage>
</organism>
<gene>
    <name evidence="1" type="ordered locus">Celal_3300</name>
</gene>
<sequence length="70" mass="8039">MVKAKLIIDGKEINVLWFTFGFNQGADRSGRPSQRPVFVGLKLIVETRKDLNLADWSFASNQKKQIEWTT</sequence>
<dbReference type="EMBL" id="CP002453">
    <property type="protein sequence ID" value="ADV50566.1"/>
    <property type="molecule type" value="Genomic_DNA"/>
</dbReference>
<dbReference type="HOGENOM" id="CLU_2750356_0_0_10"/>
<accession>E6X607</accession>
<protein>
    <submittedName>
        <fullName evidence="1">Uncharacterized protein</fullName>
    </submittedName>
</protein>
<dbReference type="KEGG" id="cao:Celal_3300"/>
<dbReference type="InterPro" id="IPR041408">
    <property type="entry name" value="Hcp_Tssd"/>
</dbReference>
<dbReference type="Pfam" id="PF17642">
    <property type="entry name" value="TssD"/>
    <property type="match status" value="1"/>
</dbReference>
<dbReference type="OrthoDB" id="1115770at2"/>
<name>E6X607_CELAD</name>
<dbReference type="GO" id="GO:0033104">
    <property type="term" value="C:type VI protein secretion system complex"/>
    <property type="evidence" value="ECO:0007669"/>
    <property type="project" value="InterPro"/>
</dbReference>
<reference evidence="1 2" key="1">
    <citation type="journal article" date="2010" name="Stand. Genomic Sci.">
        <title>Complete genome sequence of Cellulophaga algicola type strain (IC166).</title>
        <authorList>
            <person name="Abt B."/>
            <person name="Lu M."/>
            <person name="Misra M."/>
            <person name="Han C."/>
            <person name="Nolan M."/>
            <person name="Lucas S."/>
            <person name="Hammon N."/>
            <person name="Deshpande S."/>
            <person name="Cheng J.F."/>
            <person name="Tapia R."/>
            <person name="Goodwin L."/>
            <person name="Pitluck S."/>
            <person name="Liolios K."/>
            <person name="Pagani I."/>
            <person name="Ivanova N."/>
            <person name="Mavromatis K."/>
            <person name="Ovchinikova G."/>
            <person name="Pati A."/>
            <person name="Chen A."/>
            <person name="Palaniappan K."/>
            <person name="Land M."/>
            <person name="Hauser L."/>
            <person name="Chang Y.J."/>
            <person name="Jeffries C.D."/>
            <person name="Detter J.C."/>
            <person name="Brambilla E."/>
            <person name="Rohde M."/>
            <person name="Tindall B.J."/>
            <person name="Goker M."/>
            <person name="Woyke T."/>
            <person name="Bristow J."/>
            <person name="Eisen J.A."/>
            <person name="Markowitz V."/>
            <person name="Hugenholtz P."/>
            <person name="Kyrpides N.C."/>
            <person name="Klenk H.P."/>
            <person name="Lapidus A."/>
        </authorList>
    </citation>
    <scope>NUCLEOTIDE SEQUENCE [LARGE SCALE GENOMIC DNA]</scope>
    <source>
        <strain evidence="2">DSM 14237 / IC166 / ACAM 630</strain>
    </source>
</reference>